<gene>
    <name evidence="1" type="ORF">AB0I59_21655</name>
</gene>
<reference evidence="1 2" key="1">
    <citation type="submission" date="2024-06" db="EMBL/GenBank/DDBJ databases">
        <title>The Natural Products Discovery Center: Release of the First 8490 Sequenced Strains for Exploring Actinobacteria Biosynthetic Diversity.</title>
        <authorList>
            <person name="Kalkreuter E."/>
            <person name="Kautsar S.A."/>
            <person name="Yang D."/>
            <person name="Bader C.D."/>
            <person name="Teijaro C.N."/>
            <person name="Fluegel L."/>
            <person name="Davis C.M."/>
            <person name="Simpson J.R."/>
            <person name="Lauterbach L."/>
            <person name="Steele A.D."/>
            <person name="Gui C."/>
            <person name="Meng S."/>
            <person name="Li G."/>
            <person name="Viehrig K."/>
            <person name="Ye F."/>
            <person name="Su P."/>
            <person name="Kiefer A.F."/>
            <person name="Nichols A."/>
            <person name="Cepeda A.J."/>
            <person name="Yan W."/>
            <person name="Fan B."/>
            <person name="Jiang Y."/>
            <person name="Adhikari A."/>
            <person name="Zheng C.-J."/>
            <person name="Schuster L."/>
            <person name="Cowan T.M."/>
            <person name="Smanski M.J."/>
            <person name="Chevrette M.G."/>
            <person name="De Carvalho L.P.S."/>
            <person name="Shen B."/>
        </authorList>
    </citation>
    <scope>NUCLEOTIDE SEQUENCE [LARGE SCALE GENOMIC DNA]</scope>
    <source>
        <strain evidence="1 2">NPDC050100</strain>
    </source>
</reference>
<keyword evidence="2" id="KW-1185">Reference proteome</keyword>
<dbReference type="EMBL" id="JBFALK010000012">
    <property type="protein sequence ID" value="MEV0971244.1"/>
    <property type="molecule type" value="Genomic_DNA"/>
</dbReference>
<evidence type="ECO:0000313" key="1">
    <source>
        <dbReference type="EMBL" id="MEV0971244.1"/>
    </source>
</evidence>
<sequence length="372" mass="40458">MFIEDQQQVEHDVILNTVLRIRQAGEGDASRIADLLQLPEDLIRYLLVTADQERLDAANSGQSIVAVRSTVGWVYRDAATGELWPQPGEQVESLEIRYSGSFRGRFDIGTAGRRTSIDALLLDTHETGGLQPTVVELARFSRSDEALKRTAVISSGEPCLVVSPVSRDKSGLAVLTTQDSPQLSLGRLLNSAVDRYESVAKWAKQVPLGATEAQKSSLALALDELTDVLGHLRIGEFRAVSSSHLMGLIELSLGRWVDHYRYHSGLAAAVERLTEEETRAVAERFALSPSITQRWAAAPRSDSRRKVLELLVTRLYAGDSRIHDISVATAQYDSLLGSGSPSQELVELAQQLVNAGQLLLAGEGGGHGQVES</sequence>
<dbReference type="Proteomes" id="UP001551675">
    <property type="component" value="Unassembled WGS sequence"/>
</dbReference>
<organism evidence="1 2">
    <name type="scientific">Microtetraspora glauca</name>
    <dbReference type="NCBI Taxonomy" id="1996"/>
    <lineage>
        <taxon>Bacteria</taxon>
        <taxon>Bacillati</taxon>
        <taxon>Actinomycetota</taxon>
        <taxon>Actinomycetes</taxon>
        <taxon>Streptosporangiales</taxon>
        <taxon>Streptosporangiaceae</taxon>
        <taxon>Microtetraspora</taxon>
    </lineage>
</organism>
<evidence type="ECO:0000313" key="2">
    <source>
        <dbReference type="Proteomes" id="UP001551675"/>
    </source>
</evidence>
<name>A0ABV3GHZ6_MICGL</name>
<accession>A0ABV3GHZ6</accession>
<proteinExistence type="predicted"/>
<comment type="caution">
    <text evidence="1">The sequence shown here is derived from an EMBL/GenBank/DDBJ whole genome shotgun (WGS) entry which is preliminary data.</text>
</comment>
<protein>
    <submittedName>
        <fullName evidence="1">Uncharacterized protein</fullName>
    </submittedName>
</protein>
<dbReference type="RefSeq" id="WP_358135346.1">
    <property type="nucleotide sequence ID" value="NZ_JBFALK010000012.1"/>
</dbReference>